<feature type="transmembrane region" description="Helical" evidence="1">
    <location>
        <begin position="86"/>
        <end position="106"/>
    </location>
</feature>
<protein>
    <submittedName>
        <fullName evidence="2">Uncharacterized protein</fullName>
    </submittedName>
</protein>
<feature type="transmembrane region" description="Helical" evidence="1">
    <location>
        <begin position="61"/>
        <end position="80"/>
    </location>
</feature>
<dbReference type="GeneID" id="63840229"/>
<keyword evidence="1" id="KW-0812">Transmembrane</keyword>
<evidence type="ECO:0000256" key="1">
    <source>
        <dbReference type="SAM" id="Phobius"/>
    </source>
</evidence>
<evidence type="ECO:0000313" key="3">
    <source>
        <dbReference type="Proteomes" id="UP000803844"/>
    </source>
</evidence>
<dbReference type="Proteomes" id="UP000803844">
    <property type="component" value="Unassembled WGS sequence"/>
</dbReference>
<dbReference type="OrthoDB" id="4768569at2759"/>
<proteinExistence type="predicted"/>
<sequence length="139" mass="15345">MNLGQHTVPGSTGDDFCGAQLELVHWQLSPGMMLGSCLVLGVCVSSFLYRHQQDAPQQSLYFIFTILTCITAGGFARAGMDMIVLAYLPWALCLAMFASPCGHYLMRWAGGRGEVSSSWDTEEQQQQQYSYDEKATFLG</sequence>
<gene>
    <name evidence="2" type="ORF">M406DRAFT_355172</name>
</gene>
<keyword evidence="1" id="KW-1133">Transmembrane helix</keyword>
<dbReference type="EMBL" id="MU032345">
    <property type="protein sequence ID" value="KAF3769108.1"/>
    <property type="molecule type" value="Genomic_DNA"/>
</dbReference>
<keyword evidence="3" id="KW-1185">Reference proteome</keyword>
<accession>A0A9P4Y969</accession>
<reference evidence="2" key="1">
    <citation type="journal article" date="2020" name="Phytopathology">
        <title>Genome sequence of the chestnut blight fungus Cryphonectria parasitica EP155: A fundamental resource for an archetypical invasive plant pathogen.</title>
        <authorList>
            <person name="Crouch J.A."/>
            <person name="Dawe A."/>
            <person name="Aerts A."/>
            <person name="Barry K."/>
            <person name="Churchill A.C.L."/>
            <person name="Grimwood J."/>
            <person name="Hillman B."/>
            <person name="Milgroom M.G."/>
            <person name="Pangilinan J."/>
            <person name="Smith M."/>
            <person name="Salamov A."/>
            <person name="Schmutz J."/>
            <person name="Yadav J."/>
            <person name="Grigoriev I.V."/>
            <person name="Nuss D."/>
        </authorList>
    </citation>
    <scope>NUCLEOTIDE SEQUENCE</scope>
    <source>
        <strain evidence="2">EP155</strain>
    </source>
</reference>
<name>A0A9P4Y969_CRYP1</name>
<dbReference type="RefSeq" id="XP_040780069.1">
    <property type="nucleotide sequence ID" value="XM_040923100.1"/>
</dbReference>
<keyword evidence="1" id="KW-0472">Membrane</keyword>
<evidence type="ECO:0000313" key="2">
    <source>
        <dbReference type="EMBL" id="KAF3769108.1"/>
    </source>
</evidence>
<feature type="transmembrane region" description="Helical" evidence="1">
    <location>
        <begin position="31"/>
        <end position="49"/>
    </location>
</feature>
<comment type="caution">
    <text evidence="2">The sequence shown here is derived from an EMBL/GenBank/DDBJ whole genome shotgun (WGS) entry which is preliminary data.</text>
</comment>
<organism evidence="2 3">
    <name type="scientific">Cryphonectria parasitica (strain ATCC 38755 / EP155)</name>
    <dbReference type="NCBI Taxonomy" id="660469"/>
    <lineage>
        <taxon>Eukaryota</taxon>
        <taxon>Fungi</taxon>
        <taxon>Dikarya</taxon>
        <taxon>Ascomycota</taxon>
        <taxon>Pezizomycotina</taxon>
        <taxon>Sordariomycetes</taxon>
        <taxon>Sordariomycetidae</taxon>
        <taxon>Diaporthales</taxon>
        <taxon>Cryphonectriaceae</taxon>
        <taxon>Cryphonectria-Endothia species complex</taxon>
        <taxon>Cryphonectria</taxon>
    </lineage>
</organism>
<dbReference type="AlphaFoldDB" id="A0A9P4Y969"/>